<dbReference type="AlphaFoldDB" id="A0A0K9XLX6"/>
<organism evidence="1 2">
    <name type="scientific">Streptomyces caatingaensis</name>
    <dbReference type="NCBI Taxonomy" id="1678637"/>
    <lineage>
        <taxon>Bacteria</taxon>
        <taxon>Bacillati</taxon>
        <taxon>Actinomycetota</taxon>
        <taxon>Actinomycetes</taxon>
        <taxon>Kitasatosporales</taxon>
        <taxon>Streptomycetaceae</taxon>
        <taxon>Streptomyces</taxon>
    </lineage>
</organism>
<dbReference type="EMBL" id="LFXA01000001">
    <property type="protein sequence ID" value="KNB54345.1"/>
    <property type="molecule type" value="Genomic_DNA"/>
</dbReference>
<sequence length="149" mass="16207">MATAVRLRDPRTCVIPEVWEGEVQLIMRDHGMDHETAERTFGQTIAYLVTSTERSDVHMGPAPRVDFGVHSFVLDSINYTAFCNAVAGHYIHHVPHLPQQKGGEAPSLGETVRAIKAAGFAVNHDLWNADEADCSQCHAGCTDSPVGGK</sequence>
<evidence type="ECO:0000313" key="1">
    <source>
        <dbReference type="EMBL" id="KNB54345.1"/>
    </source>
</evidence>
<dbReference type="OrthoDB" id="5328543at2"/>
<dbReference type="PATRIC" id="fig|1678637.3.peg.39"/>
<evidence type="ECO:0000313" key="2">
    <source>
        <dbReference type="Proteomes" id="UP000037288"/>
    </source>
</evidence>
<name>A0A0K9XLX6_9ACTN</name>
<accession>A0A0K9XLX6</accession>
<proteinExistence type="predicted"/>
<protein>
    <submittedName>
        <fullName evidence="1">Uncharacterized protein</fullName>
    </submittedName>
</protein>
<keyword evidence="2" id="KW-1185">Reference proteome</keyword>
<dbReference type="STRING" id="1678637.AC230_00185"/>
<comment type="caution">
    <text evidence="1">The sequence shown here is derived from an EMBL/GenBank/DDBJ whole genome shotgun (WGS) entry which is preliminary data.</text>
</comment>
<gene>
    <name evidence="1" type="ORF">AC230_00185</name>
</gene>
<reference evidence="2" key="1">
    <citation type="submission" date="2015-07" db="EMBL/GenBank/DDBJ databases">
        <title>Draft genome sequence of Streptomyces sp. CMAA 1322, a bacterium isolated from Caatinga biome, from dry forest semiarid of Brazil.</title>
        <authorList>
            <person name="Santos S.N."/>
            <person name="Gacesa R."/>
            <person name="Taketani R.G."/>
            <person name="Long P.F."/>
            <person name="Melo I.S."/>
        </authorList>
    </citation>
    <scope>NUCLEOTIDE SEQUENCE [LARGE SCALE GENOMIC DNA]</scope>
    <source>
        <strain evidence="2">CMAA 1322</strain>
    </source>
</reference>
<dbReference type="Proteomes" id="UP000037288">
    <property type="component" value="Unassembled WGS sequence"/>
</dbReference>